<dbReference type="EMBL" id="CAMXCT030000478">
    <property type="protein sequence ID" value="CAL4766653.1"/>
    <property type="molecule type" value="Genomic_DNA"/>
</dbReference>
<proteinExistence type="predicted"/>
<dbReference type="AlphaFoldDB" id="A0A9P1FKK0"/>
<sequence>MAALGGWEDALAFRAYVAGALRPGVATTREEMSRDLFPIVSVTDCKSLYDNVHRVGGPRAPTEKRLLVDLTALRHMVNDEYQRWGRELPGAKTLRWVPTKSQLADIHQGLERRKAVVVEREECEVKAFQQLARRLEEMNLGTDRPESECHVRIFKSQILEADPEPMGPPRPLKRLKVFESA</sequence>
<accession>A0A9P1FKK0</accession>
<dbReference type="EMBL" id="CAMXCT020000478">
    <property type="protein sequence ID" value="CAL1132716.1"/>
    <property type="molecule type" value="Genomic_DNA"/>
</dbReference>
<reference evidence="2 3" key="2">
    <citation type="submission" date="2024-05" db="EMBL/GenBank/DDBJ databases">
        <authorList>
            <person name="Chen Y."/>
            <person name="Shah S."/>
            <person name="Dougan E. K."/>
            <person name="Thang M."/>
            <person name="Chan C."/>
        </authorList>
    </citation>
    <scope>NUCLEOTIDE SEQUENCE [LARGE SCALE GENOMIC DNA]</scope>
</reference>
<dbReference type="OrthoDB" id="411498at2759"/>
<keyword evidence="3" id="KW-1185">Reference proteome</keyword>
<protein>
    <submittedName>
        <fullName evidence="1">Uncharacterized protein</fullName>
    </submittedName>
</protein>
<evidence type="ECO:0000313" key="3">
    <source>
        <dbReference type="Proteomes" id="UP001152797"/>
    </source>
</evidence>
<reference evidence="1" key="1">
    <citation type="submission" date="2022-10" db="EMBL/GenBank/DDBJ databases">
        <authorList>
            <person name="Chen Y."/>
            <person name="Dougan E. K."/>
            <person name="Chan C."/>
            <person name="Rhodes N."/>
            <person name="Thang M."/>
        </authorList>
    </citation>
    <scope>NUCLEOTIDE SEQUENCE</scope>
</reference>
<dbReference type="EMBL" id="CAMXCT010000478">
    <property type="protein sequence ID" value="CAI3979341.1"/>
    <property type="molecule type" value="Genomic_DNA"/>
</dbReference>
<evidence type="ECO:0000313" key="1">
    <source>
        <dbReference type="EMBL" id="CAI3979341.1"/>
    </source>
</evidence>
<name>A0A9P1FKK0_9DINO</name>
<comment type="caution">
    <text evidence="1">The sequence shown here is derived from an EMBL/GenBank/DDBJ whole genome shotgun (WGS) entry which is preliminary data.</text>
</comment>
<organism evidence="1">
    <name type="scientific">Cladocopium goreaui</name>
    <dbReference type="NCBI Taxonomy" id="2562237"/>
    <lineage>
        <taxon>Eukaryota</taxon>
        <taxon>Sar</taxon>
        <taxon>Alveolata</taxon>
        <taxon>Dinophyceae</taxon>
        <taxon>Suessiales</taxon>
        <taxon>Symbiodiniaceae</taxon>
        <taxon>Cladocopium</taxon>
    </lineage>
</organism>
<dbReference type="Proteomes" id="UP001152797">
    <property type="component" value="Unassembled WGS sequence"/>
</dbReference>
<evidence type="ECO:0000313" key="2">
    <source>
        <dbReference type="EMBL" id="CAL4766653.1"/>
    </source>
</evidence>
<gene>
    <name evidence="1" type="ORF">C1SCF055_LOCUS7298</name>
</gene>